<dbReference type="Proteomes" id="UP000250192">
    <property type="component" value="Unassembled WGS sequence"/>
</dbReference>
<sequence length="83" mass="9145">MGIAMQPFVSVFVIGVMVFAPASASASVASPLDVLNNCAYYSESGYCVDSYPNQWTCHNMWNRPHEDYQIAQCLAWLGYGSRG</sequence>
<keyword evidence="3" id="KW-1185">Reference proteome</keyword>
<evidence type="ECO:0000313" key="3">
    <source>
        <dbReference type="Proteomes" id="UP000250192"/>
    </source>
</evidence>
<dbReference type="EMBL" id="UAPR01000001">
    <property type="protein sequence ID" value="SPT54875.1"/>
    <property type="molecule type" value="Genomic_DNA"/>
</dbReference>
<evidence type="ECO:0000313" key="2">
    <source>
        <dbReference type="EMBL" id="SPT54875.1"/>
    </source>
</evidence>
<reference evidence="2 3" key="1">
    <citation type="submission" date="2018-06" db="EMBL/GenBank/DDBJ databases">
        <authorList>
            <consortium name="Pathogen Informatics"/>
            <person name="Doyle S."/>
        </authorList>
    </citation>
    <scope>NUCLEOTIDE SEQUENCE [LARGE SCALE GENOMIC DNA]</scope>
    <source>
        <strain evidence="2 3">NCTC9935</strain>
    </source>
</reference>
<gene>
    <name evidence="2" type="ORF">NCTC9935_00424</name>
</gene>
<name>A0A2X0U3M9_9ACTO</name>
<feature type="signal peptide" evidence="1">
    <location>
        <begin position="1"/>
        <end position="24"/>
    </location>
</feature>
<proteinExistence type="predicted"/>
<feature type="chain" id="PRO_5039167367" evidence="1">
    <location>
        <begin position="25"/>
        <end position="83"/>
    </location>
</feature>
<dbReference type="AlphaFoldDB" id="A0A2X0U3M9"/>
<protein>
    <submittedName>
        <fullName evidence="2">Uncharacterized protein</fullName>
    </submittedName>
</protein>
<accession>A0A2X0U3M9</accession>
<keyword evidence="1" id="KW-0732">Signal</keyword>
<evidence type="ECO:0000256" key="1">
    <source>
        <dbReference type="SAM" id="SignalP"/>
    </source>
</evidence>
<organism evidence="2 3">
    <name type="scientific">Schaalia odontolytica</name>
    <dbReference type="NCBI Taxonomy" id="1660"/>
    <lineage>
        <taxon>Bacteria</taxon>
        <taxon>Bacillati</taxon>
        <taxon>Actinomycetota</taxon>
        <taxon>Actinomycetes</taxon>
        <taxon>Actinomycetales</taxon>
        <taxon>Actinomycetaceae</taxon>
        <taxon>Schaalia</taxon>
    </lineage>
</organism>